<dbReference type="SMART" id="SM00895">
    <property type="entry name" value="FCD"/>
    <property type="match status" value="1"/>
</dbReference>
<keyword evidence="3" id="KW-0804">Transcription</keyword>
<evidence type="ECO:0000256" key="3">
    <source>
        <dbReference type="ARBA" id="ARBA00023163"/>
    </source>
</evidence>
<dbReference type="InterPro" id="IPR036390">
    <property type="entry name" value="WH_DNA-bd_sf"/>
</dbReference>
<dbReference type="PRINTS" id="PR00033">
    <property type="entry name" value="HTHASNC"/>
</dbReference>
<organism evidence="5">
    <name type="scientific">Caldilinea aerophila</name>
    <dbReference type="NCBI Taxonomy" id="133453"/>
    <lineage>
        <taxon>Bacteria</taxon>
        <taxon>Bacillati</taxon>
        <taxon>Chloroflexota</taxon>
        <taxon>Caldilineae</taxon>
        <taxon>Caldilineales</taxon>
        <taxon>Caldilineaceae</taxon>
        <taxon>Caldilinea</taxon>
    </lineage>
</organism>
<dbReference type="Pfam" id="PF07729">
    <property type="entry name" value="FCD"/>
    <property type="match status" value="1"/>
</dbReference>
<dbReference type="SUPFAM" id="SSF46785">
    <property type="entry name" value="Winged helix' DNA-binding domain"/>
    <property type="match status" value="1"/>
</dbReference>
<evidence type="ECO:0000256" key="1">
    <source>
        <dbReference type="ARBA" id="ARBA00023015"/>
    </source>
</evidence>
<dbReference type="GO" id="GO:0043565">
    <property type="term" value="F:sequence-specific DNA binding"/>
    <property type="evidence" value="ECO:0007669"/>
    <property type="project" value="InterPro"/>
</dbReference>
<feature type="domain" description="HTH gntR-type" evidence="4">
    <location>
        <begin position="11"/>
        <end position="78"/>
    </location>
</feature>
<evidence type="ECO:0000256" key="2">
    <source>
        <dbReference type="ARBA" id="ARBA00023125"/>
    </source>
</evidence>
<dbReference type="InterPro" id="IPR036388">
    <property type="entry name" value="WH-like_DNA-bd_sf"/>
</dbReference>
<dbReference type="InterPro" id="IPR000524">
    <property type="entry name" value="Tscrpt_reg_HTH_GntR"/>
</dbReference>
<dbReference type="InterPro" id="IPR008920">
    <property type="entry name" value="TF_FadR/GntR_C"/>
</dbReference>
<protein>
    <submittedName>
        <fullName evidence="5">GntR family transcriptional regulator</fullName>
    </submittedName>
</protein>
<dbReference type="GO" id="GO:0003700">
    <property type="term" value="F:DNA-binding transcription factor activity"/>
    <property type="evidence" value="ECO:0007669"/>
    <property type="project" value="InterPro"/>
</dbReference>
<dbReference type="PROSITE" id="PS50949">
    <property type="entry name" value="HTH_GNTR"/>
    <property type="match status" value="1"/>
</dbReference>
<dbReference type="Pfam" id="PF00392">
    <property type="entry name" value="GntR"/>
    <property type="match status" value="1"/>
</dbReference>
<name>A0A7C1JI29_9CHLR</name>
<gene>
    <name evidence="5" type="ORF">ENQ20_00870</name>
</gene>
<keyword evidence="1" id="KW-0805">Transcription regulation</keyword>
<dbReference type="Gene3D" id="1.10.10.10">
    <property type="entry name" value="Winged helix-like DNA-binding domain superfamily/Winged helix DNA-binding domain"/>
    <property type="match status" value="1"/>
</dbReference>
<evidence type="ECO:0000259" key="4">
    <source>
        <dbReference type="PROSITE" id="PS50949"/>
    </source>
</evidence>
<reference evidence="5" key="1">
    <citation type="journal article" date="2020" name="mSystems">
        <title>Genome- and Community-Level Interaction Insights into Carbon Utilization and Element Cycling Functions of Hydrothermarchaeota in Hydrothermal Sediment.</title>
        <authorList>
            <person name="Zhou Z."/>
            <person name="Liu Y."/>
            <person name="Xu W."/>
            <person name="Pan J."/>
            <person name="Luo Z.H."/>
            <person name="Li M."/>
        </authorList>
    </citation>
    <scope>NUCLEOTIDE SEQUENCE [LARGE SCALE GENOMIC DNA]</scope>
    <source>
        <strain evidence="5">SpSt-289</strain>
    </source>
</reference>
<dbReference type="SMART" id="SM00345">
    <property type="entry name" value="HTH_GNTR"/>
    <property type="match status" value="1"/>
</dbReference>
<sequence>MATSMVRPTFRSKPKVVYDMLREAIIRGEYKPGDRLVIDEVAAQLGVSPIPVREAVRQLEADGLIVFEPYSGATVTQLSPKLIFEIFALLEALEVICGRRACACMTEAELAELEALVQAMDDAIEDPDTWSQLNRQFHLMICRFAQVQLIERMLEIVLDHWERLRLHYVSAVLQPRIPEAQRDHREMIAAFRRRDPEEVESLLRSHNQRALAAYIDLLTQSGHLEQQTGGCV</sequence>
<keyword evidence="2" id="KW-0238">DNA-binding</keyword>
<dbReference type="SUPFAM" id="SSF48008">
    <property type="entry name" value="GntR ligand-binding domain-like"/>
    <property type="match status" value="1"/>
</dbReference>
<dbReference type="PANTHER" id="PTHR43537:SF24">
    <property type="entry name" value="GLUCONATE OPERON TRANSCRIPTIONAL REPRESSOR"/>
    <property type="match status" value="1"/>
</dbReference>
<evidence type="ECO:0000313" key="5">
    <source>
        <dbReference type="EMBL" id="HDX30026.1"/>
    </source>
</evidence>
<dbReference type="Gene3D" id="1.20.120.530">
    <property type="entry name" value="GntR ligand-binding domain-like"/>
    <property type="match status" value="1"/>
</dbReference>
<proteinExistence type="predicted"/>
<dbReference type="PANTHER" id="PTHR43537">
    <property type="entry name" value="TRANSCRIPTIONAL REGULATOR, GNTR FAMILY"/>
    <property type="match status" value="1"/>
</dbReference>
<dbReference type="InterPro" id="IPR000485">
    <property type="entry name" value="AsnC-type_HTH_dom"/>
</dbReference>
<dbReference type="AlphaFoldDB" id="A0A7C1JI29"/>
<dbReference type="EMBL" id="DSMG01000009">
    <property type="protein sequence ID" value="HDX30026.1"/>
    <property type="molecule type" value="Genomic_DNA"/>
</dbReference>
<comment type="caution">
    <text evidence="5">The sequence shown here is derived from an EMBL/GenBank/DDBJ whole genome shotgun (WGS) entry which is preliminary data.</text>
</comment>
<accession>A0A7C1JI29</accession>
<dbReference type="CDD" id="cd07377">
    <property type="entry name" value="WHTH_GntR"/>
    <property type="match status" value="1"/>
</dbReference>
<dbReference type="InterPro" id="IPR011711">
    <property type="entry name" value="GntR_C"/>
</dbReference>